<name>A0A6V7NHY5_ANACO</name>
<dbReference type="PROSITE" id="PS50016">
    <property type="entry name" value="ZF_PHD_2"/>
    <property type="match status" value="2"/>
</dbReference>
<dbReference type="SMART" id="SM00249">
    <property type="entry name" value="PHD"/>
    <property type="match status" value="2"/>
</dbReference>
<evidence type="ECO:0000313" key="6">
    <source>
        <dbReference type="EMBL" id="CAD1818207.1"/>
    </source>
</evidence>
<feature type="domain" description="PHD-type" evidence="5">
    <location>
        <begin position="792"/>
        <end position="842"/>
    </location>
</feature>
<keyword evidence="1" id="KW-0479">Metal-binding</keyword>
<evidence type="ECO:0000256" key="4">
    <source>
        <dbReference type="PROSITE-ProRule" id="PRU00146"/>
    </source>
</evidence>
<sequence>MFGERKSYSGLNPKDSGEELWITYKRKKCANPSSDSRGVSKISGGVRNAQEHLITYKRRRCANPGSDFGGVAVYSKRCRDIGWDHGTMIDGNKNHWKCNWCGLVRYGGGSCRLKQHLVKCVNAPNDVSKAIENYMMMKRERKSRRSCASDGANIAKSRCSDYMLVDKDGPLVDSMKEVGSHSQLFKKASKQSRIYPYQSKSSTQRLQATTHLYENSVAKVAVYGLNKRRCRDIGWQHGTMIDGNSNHWKCNWCGLVRYGGGLSRLKQHLVECPSVPNEVYKAVKNYMRMKRERKLRLAAASDGTDNAKSRCSDYMLVDKDGPLVNSKEEAGSRSQLFEKTSKQLRIHPYQSKSSTQRPQATTHLSDNSVAVGNMEEHHGAVLQKNTSEQDGCASTDSHWTRWKYVLENMLQLPDVCESGGVRSCICDALTMGHSGLTKRLEVSDISRNTEQPQDRFEGYEMHTTAASGISKPTSEADTLVNSTKCQSYLVDILCSENFALLCDLLWRTFEDNKTKGFFDFSIINAKMKNGDYGHAPGLIDQDIQQAWAKVKEVGRKMIHLSECLSNMSSAPSQKQLILLGLDFCVLAGEVSKLGVNEHKTQASIILKNCAIVVEQKNSVKSNTCNLDHSAKVNQTKPSSLHKTSASQQCSAKANGKESHFSCPNSATKLKPIRSSHFTPYCTNKREPPKPISMTYVRKDSLNQSCAAYDKLEDDSQANDSRVSSVSNIELDEARTSISRLCKLCGTCEEENKRFLVCRHIDCPYKFYHIRCLNSRQIASTVPWNIRCWLCPSCLCRACLSDKDDDKILLCDGCEEAYHIYCVDLPRDLVPTGEWYCVRCNAQSEREVLRSKQGIFKRHRISNDVEGGNESTCGVDLLLSAAEKLKFEENMRSRDKSKKGHHCTHFVKP</sequence>
<evidence type="ECO:0000256" key="3">
    <source>
        <dbReference type="ARBA" id="ARBA00022833"/>
    </source>
</evidence>
<dbReference type="EMBL" id="LR862138">
    <property type="protein sequence ID" value="CAD1818207.1"/>
    <property type="molecule type" value="Genomic_DNA"/>
</dbReference>
<dbReference type="Gene3D" id="3.30.40.10">
    <property type="entry name" value="Zinc/RING finger domain, C3HC4 (zinc finger)"/>
    <property type="match status" value="1"/>
</dbReference>
<evidence type="ECO:0000259" key="5">
    <source>
        <dbReference type="PROSITE" id="PS50016"/>
    </source>
</evidence>
<dbReference type="Pfam" id="PF00628">
    <property type="entry name" value="PHD"/>
    <property type="match status" value="1"/>
</dbReference>
<dbReference type="SUPFAM" id="SSF57903">
    <property type="entry name" value="FYVE/PHD zinc finger"/>
    <property type="match status" value="1"/>
</dbReference>
<gene>
    <name evidence="6" type="ORF">CB5_LOCUS1418</name>
</gene>
<organism evidence="6">
    <name type="scientific">Ananas comosus var. bracteatus</name>
    <name type="common">red pineapple</name>
    <dbReference type="NCBI Taxonomy" id="296719"/>
    <lineage>
        <taxon>Eukaryota</taxon>
        <taxon>Viridiplantae</taxon>
        <taxon>Streptophyta</taxon>
        <taxon>Embryophyta</taxon>
        <taxon>Tracheophyta</taxon>
        <taxon>Spermatophyta</taxon>
        <taxon>Magnoliopsida</taxon>
        <taxon>Liliopsida</taxon>
        <taxon>Poales</taxon>
        <taxon>Bromeliaceae</taxon>
        <taxon>Bromelioideae</taxon>
        <taxon>Ananas</taxon>
    </lineage>
</organism>
<keyword evidence="2 4" id="KW-0863">Zinc-finger</keyword>
<dbReference type="InterPro" id="IPR011011">
    <property type="entry name" value="Znf_FYVE_PHD"/>
</dbReference>
<feature type="domain" description="PHD-type" evidence="5">
    <location>
        <begin position="738"/>
        <end position="796"/>
    </location>
</feature>
<dbReference type="InterPro" id="IPR001965">
    <property type="entry name" value="Znf_PHD"/>
</dbReference>
<keyword evidence="3" id="KW-0862">Zinc</keyword>
<accession>A0A6V7NHY5</accession>
<dbReference type="AlphaFoldDB" id="A0A6V7NHY5"/>
<evidence type="ECO:0000256" key="1">
    <source>
        <dbReference type="ARBA" id="ARBA00022723"/>
    </source>
</evidence>
<dbReference type="InterPro" id="IPR019787">
    <property type="entry name" value="Znf_PHD-finger"/>
</dbReference>
<reference evidence="6" key="1">
    <citation type="submission" date="2020-07" db="EMBL/GenBank/DDBJ databases">
        <authorList>
            <person name="Lin J."/>
        </authorList>
    </citation>
    <scope>NUCLEOTIDE SEQUENCE</scope>
</reference>
<protein>
    <recommendedName>
        <fullName evidence="5">PHD-type domain-containing protein</fullName>
    </recommendedName>
</protein>
<dbReference type="GO" id="GO:0008270">
    <property type="term" value="F:zinc ion binding"/>
    <property type="evidence" value="ECO:0007669"/>
    <property type="project" value="UniProtKB-KW"/>
</dbReference>
<proteinExistence type="predicted"/>
<dbReference type="PANTHER" id="PTHR46951">
    <property type="entry name" value="BED-TYPE DOMAIN-CONTAINING PROTEIN"/>
    <property type="match status" value="1"/>
</dbReference>
<evidence type="ECO:0000256" key="2">
    <source>
        <dbReference type="ARBA" id="ARBA00022771"/>
    </source>
</evidence>
<dbReference type="PANTHER" id="PTHR46951:SF3">
    <property type="entry name" value="OS01G0547200 PROTEIN"/>
    <property type="match status" value="1"/>
</dbReference>
<dbReference type="InterPro" id="IPR013083">
    <property type="entry name" value="Znf_RING/FYVE/PHD"/>
</dbReference>